<name>A0A6J6P8N0_9ZZZZ</name>
<protein>
    <submittedName>
        <fullName evidence="3">Unannotated protein</fullName>
    </submittedName>
</protein>
<dbReference type="InterPro" id="IPR006115">
    <property type="entry name" value="6PGDH_NADP-bd"/>
</dbReference>
<dbReference type="GO" id="GO:0016491">
    <property type="term" value="F:oxidoreductase activity"/>
    <property type="evidence" value="ECO:0007669"/>
    <property type="project" value="UniProtKB-KW"/>
</dbReference>
<dbReference type="InterPro" id="IPR008927">
    <property type="entry name" value="6-PGluconate_DH-like_C_sf"/>
</dbReference>
<accession>A0A6J6P8N0</accession>
<feature type="domain" description="6-phosphogluconate dehydrogenase NADP-binding" evidence="2">
    <location>
        <begin position="2"/>
        <end position="148"/>
    </location>
</feature>
<reference evidence="3" key="1">
    <citation type="submission" date="2020-05" db="EMBL/GenBank/DDBJ databases">
        <authorList>
            <person name="Chiriac C."/>
            <person name="Salcher M."/>
            <person name="Ghai R."/>
            <person name="Kavagutti S V."/>
        </authorList>
    </citation>
    <scope>NUCLEOTIDE SEQUENCE</scope>
</reference>
<dbReference type="PANTHER" id="PTHR43580:SF2">
    <property type="entry name" value="CYTOKINE-LIKE NUCLEAR FACTOR N-PAC"/>
    <property type="match status" value="1"/>
</dbReference>
<dbReference type="AlphaFoldDB" id="A0A6J6P8N0"/>
<evidence type="ECO:0000259" key="2">
    <source>
        <dbReference type="Pfam" id="PF03446"/>
    </source>
</evidence>
<dbReference type="Gene3D" id="1.10.1040.10">
    <property type="entry name" value="N-(1-d-carboxylethyl)-l-norvaline Dehydrogenase, domain 2"/>
    <property type="match status" value="1"/>
</dbReference>
<evidence type="ECO:0000256" key="1">
    <source>
        <dbReference type="ARBA" id="ARBA00023002"/>
    </source>
</evidence>
<dbReference type="Pfam" id="PF03446">
    <property type="entry name" value="NAD_binding_2"/>
    <property type="match status" value="1"/>
</dbReference>
<evidence type="ECO:0000313" key="3">
    <source>
        <dbReference type="EMBL" id="CAB4695760.1"/>
    </source>
</evidence>
<keyword evidence="1" id="KW-0560">Oxidoreductase</keyword>
<dbReference type="InterPro" id="IPR015815">
    <property type="entry name" value="HIBADH-related"/>
</dbReference>
<dbReference type="InterPro" id="IPR013328">
    <property type="entry name" value="6PGD_dom2"/>
</dbReference>
<dbReference type="GO" id="GO:0050661">
    <property type="term" value="F:NADP binding"/>
    <property type="evidence" value="ECO:0007669"/>
    <property type="project" value="InterPro"/>
</dbReference>
<proteinExistence type="predicted"/>
<dbReference type="InterPro" id="IPR051265">
    <property type="entry name" value="HIBADH-related_NP60_sf"/>
</dbReference>
<dbReference type="EMBL" id="CAEZXP010000002">
    <property type="protein sequence ID" value="CAB4695760.1"/>
    <property type="molecule type" value="Genomic_DNA"/>
</dbReference>
<dbReference type="SUPFAM" id="SSF48179">
    <property type="entry name" value="6-phosphogluconate dehydrogenase C-terminal domain-like"/>
    <property type="match status" value="1"/>
</dbReference>
<organism evidence="3">
    <name type="scientific">freshwater metagenome</name>
    <dbReference type="NCBI Taxonomy" id="449393"/>
    <lineage>
        <taxon>unclassified sequences</taxon>
        <taxon>metagenomes</taxon>
        <taxon>ecological metagenomes</taxon>
    </lineage>
</organism>
<dbReference type="SUPFAM" id="SSF51735">
    <property type="entry name" value="NAD(P)-binding Rossmann-fold domains"/>
    <property type="match status" value="1"/>
</dbReference>
<dbReference type="InterPro" id="IPR036291">
    <property type="entry name" value="NAD(P)-bd_dom_sf"/>
</dbReference>
<sequence>MIAVLGMGLLGANFSRALLERGETVHVWNRSPERAQALVEEGAVAFADAAEAVAGAERVHIVVSDDAAVDSVLALAQCAPGTLVIDHTTTSTRGALARTARTDIVYVHAPVFMGPSNARDATGLMLVSGDRERVDRVRPLLETMTGTLLDMGERVDAAAGFKLMGNTFLLGHIGAMSDLMALGKALGIPTEEAVTLLEHFNPAASAPARSKGIAAGDFSKPSWELVMARKDARLVAEEVAATDVRLTVLPGVAERMDEMIARGHGQDDWAVIAKDSLLP</sequence>
<dbReference type="PIRSF" id="PIRSF000103">
    <property type="entry name" value="HIBADH"/>
    <property type="match status" value="1"/>
</dbReference>
<dbReference type="Gene3D" id="3.40.50.720">
    <property type="entry name" value="NAD(P)-binding Rossmann-like Domain"/>
    <property type="match status" value="1"/>
</dbReference>
<gene>
    <name evidence="3" type="ORF">UFOPK2399_01012</name>
</gene>
<dbReference type="PANTHER" id="PTHR43580">
    <property type="entry name" value="OXIDOREDUCTASE GLYR1-RELATED"/>
    <property type="match status" value="1"/>
</dbReference>